<feature type="transmembrane region" description="Helical" evidence="4">
    <location>
        <begin position="163"/>
        <end position="182"/>
    </location>
</feature>
<accession>A0A2Z3H8N4</accession>
<dbReference type="EMBL" id="CP025958">
    <property type="protein sequence ID" value="AWM37420.1"/>
    <property type="molecule type" value="Genomic_DNA"/>
</dbReference>
<evidence type="ECO:0000256" key="2">
    <source>
        <dbReference type="ARBA" id="ARBA00022803"/>
    </source>
</evidence>
<evidence type="ECO:0000313" key="6">
    <source>
        <dbReference type="Proteomes" id="UP000245802"/>
    </source>
</evidence>
<dbReference type="PROSITE" id="PS50005">
    <property type="entry name" value="TPR"/>
    <property type="match status" value="1"/>
</dbReference>
<feature type="transmembrane region" description="Helical" evidence="4">
    <location>
        <begin position="135"/>
        <end position="151"/>
    </location>
</feature>
<dbReference type="InterPro" id="IPR011990">
    <property type="entry name" value="TPR-like_helical_dom_sf"/>
</dbReference>
<keyword evidence="4" id="KW-0812">Transmembrane</keyword>
<protein>
    <recommendedName>
        <fullName evidence="7">Tetratricopeptide repeat protein</fullName>
    </recommendedName>
</protein>
<dbReference type="Pfam" id="PF13174">
    <property type="entry name" value="TPR_6"/>
    <property type="match status" value="1"/>
</dbReference>
<evidence type="ECO:0000256" key="1">
    <source>
        <dbReference type="ARBA" id="ARBA00022737"/>
    </source>
</evidence>
<evidence type="ECO:0000256" key="3">
    <source>
        <dbReference type="PROSITE-ProRule" id="PRU00339"/>
    </source>
</evidence>
<keyword evidence="1" id="KW-0677">Repeat</keyword>
<gene>
    <name evidence="5" type="ORF">C1280_10610</name>
</gene>
<keyword evidence="4" id="KW-0472">Membrane</keyword>
<feature type="transmembrane region" description="Helical" evidence="4">
    <location>
        <begin position="47"/>
        <end position="64"/>
    </location>
</feature>
<sequence>MKPIMTPWHRNEYVLKGLFFGLWIFFALQVPTSPAEAWRDIAWVLGWVGTGLAVGLALGTGRLMRRGVKPWDNWKAFPLLVLLESPVFIYSGIMIGLTAGVLSGRDFAQPWAQPLAELFGLSWAEIKHNPPVGDWLGFCAVGGAVLGFGLYRMRQIEDGMWRLAAGAGAAALLVYIASTYLLDIKVSANDPADPDKLVSFFASPEARQNLGIYLLLGLPFFYLLTFSGEAEESEVEIMTICAGLGVALHLLGFATGLPGVSGAAPFLLPVTLYGVYAIRILPGLRVFKHVLRGFSYMHHGQLGLALKFFRRALELNPNSELASEGMRQLHNGINLVTLERYPDLIADLDFKLCLDRATALLMTPPTPAGREEAGRFLELVEQKKPVYLARVEYLRAIAFVHSKQYDAAAETLARLLSPETPGYHPAVRGPLLFDAWSLAIDGPKGLSDRLGWRELNKPGRRMEAIGAVERKLKADPGNDKAKEYRTVLYAELQEGEFVAAVATAGAPADFSYEYVEQLGYQLADDNDPERRERGLGYLRMAGRGLPDRAPGIFKKLSDVAEKYGDATSARGCLEQIKISARTFGPRNLAKEQREIYLNALRRLASTAEAEGDAIKGQADAAEAAGDRAAREAKDAEARPYYESAVADLQLYRDDGGGAVLEAYRKIAELYGKMRGVPNHTLNAVVNVEAALAYSSLDADLLRKKDSYYYSVTVEQLTAARERVGKWFDVAYCVKKAMAVLNRAEADADLLDWATHLTRLAKVIEPTSNRVRLVEARCLLRVGNRDGGVQLLEDVRETAKGSGDEEEAWYNATRLLGQLYLEELGRPDLALKAYSDYKEYHKSGADTLFNIARCYEALGDPANAAKFYNAVTAFEEHPKYWEAKEALTRLKG</sequence>
<name>A0A2Z3H8N4_9BACT</name>
<dbReference type="InterPro" id="IPR019734">
    <property type="entry name" value="TPR_rpt"/>
</dbReference>
<dbReference type="InterPro" id="IPR013105">
    <property type="entry name" value="TPR_2"/>
</dbReference>
<dbReference type="SMART" id="SM00028">
    <property type="entry name" value="TPR"/>
    <property type="match status" value="2"/>
</dbReference>
<reference evidence="5 6" key="1">
    <citation type="submission" date="2018-01" db="EMBL/GenBank/DDBJ databases">
        <title>G. obscuriglobus.</title>
        <authorList>
            <person name="Franke J."/>
            <person name="Blomberg W."/>
            <person name="Selmecki A."/>
        </authorList>
    </citation>
    <scope>NUCLEOTIDE SEQUENCE [LARGE SCALE GENOMIC DNA]</scope>
    <source>
        <strain evidence="5 6">DSM 5831</strain>
    </source>
</reference>
<keyword evidence="2 3" id="KW-0802">TPR repeat</keyword>
<dbReference type="Pfam" id="PF07719">
    <property type="entry name" value="TPR_2"/>
    <property type="match status" value="1"/>
</dbReference>
<feature type="transmembrane region" description="Helical" evidence="4">
    <location>
        <begin position="235"/>
        <end position="254"/>
    </location>
</feature>
<keyword evidence="4" id="KW-1133">Transmembrane helix</keyword>
<keyword evidence="6" id="KW-1185">Reference proteome</keyword>
<feature type="repeat" description="TPR" evidence="3">
    <location>
        <begin position="286"/>
        <end position="319"/>
    </location>
</feature>
<feature type="transmembrane region" description="Helical" evidence="4">
    <location>
        <begin position="76"/>
        <end position="102"/>
    </location>
</feature>
<dbReference type="Proteomes" id="UP000245802">
    <property type="component" value="Chromosome"/>
</dbReference>
<dbReference type="SUPFAM" id="SSF48452">
    <property type="entry name" value="TPR-like"/>
    <property type="match status" value="2"/>
</dbReference>
<evidence type="ECO:0008006" key="7">
    <source>
        <dbReference type="Google" id="ProtNLM"/>
    </source>
</evidence>
<dbReference type="Gene3D" id="1.25.40.10">
    <property type="entry name" value="Tetratricopeptide repeat domain"/>
    <property type="match status" value="2"/>
</dbReference>
<proteinExistence type="predicted"/>
<dbReference type="AlphaFoldDB" id="A0A2Z3H8N4"/>
<dbReference type="KEGG" id="gog:C1280_10610"/>
<evidence type="ECO:0000313" key="5">
    <source>
        <dbReference type="EMBL" id="AWM37420.1"/>
    </source>
</evidence>
<evidence type="ECO:0000256" key="4">
    <source>
        <dbReference type="SAM" id="Phobius"/>
    </source>
</evidence>
<feature type="transmembrane region" description="Helical" evidence="4">
    <location>
        <begin position="210"/>
        <end position="228"/>
    </location>
</feature>
<organism evidence="5 6">
    <name type="scientific">Gemmata obscuriglobus</name>
    <dbReference type="NCBI Taxonomy" id="114"/>
    <lineage>
        <taxon>Bacteria</taxon>
        <taxon>Pseudomonadati</taxon>
        <taxon>Planctomycetota</taxon>
        <taxon>Planctomycetia</taxon>
        <taxon>Gemmatales</taxon>
        <taxon>Gemmataceae</taxon>
        <taxon>Gemmata</taxon>
    </lineage>
</organism>